<evidence type="ECO:0000313" key="3">
    <source>
        <dbReference type="Proteomes" id="UP000252519"/>
    </source>
</evidence>
<comment type="caution">
    <text evidence="2">The sequence shown here is derived from an EMBL/GenBank/DDBJ whole genome shotgun (WGS) entry which is preliminary data.</text>
</comment>
<evidence type="ECO:0000256" key="1">
    <source>
        <dbReference type="SAM" id="MobiDB-lite"/>
    </source>
</evidence>
<feature type="region of interest" description="Disordered" evidence="1">
    <location>
        <begin position="40"/>
        <end position="60"/>
    </location>
</feature>
<dbReference type="EMBL" id="JOJR01001274">
    <property type="protein sequence ID" value="RCN31546.1"/>
    <property type="molecule type" value="Genomic_DNA"/>
</dbReference>
<accession>A0A368FHD3</accession>
<gene>
    <name evidence="2" type="ORF">ANCCAN_22667</name>
</gene>
<name>A0A368FHD3_ANCCA</name>
<dbReference type="AlphaFoldDB" id="A0A368FHD3"/>
<organism evidence="2 3">
    <name type="scientific">Ancylostoma caninum</name>
    <name type="common">Dog hookworm</name>
    <dbReference type="NCBI Taxonomy" id="29170"/>
    <lineage>
        <taxon>Eukaryota</taxon>
        <taxon>Metazoa</taxon>
        <taxon>Ecdysozoa</taxon>
        <taxon>Nematoda</taxon>
        <taxon>Chromadorea</taxon>
        <taxon>Rhabditida</taxon>
        <taxon>Rhabditina</taxon>
        <taxon>Rhabditomorpha</taxon>
        <taxon>Strongyloidea</taxon>
        <taxon>Ancylostomatidae</taxon>
        <taxon>Ancylostomatinae</taxon>
        <taxon>Ancylostoma</taxon>
    </lineage>
</organism>
<protein>
    <submittedName>
        <fullName evidence="2">Uncharacterized protein</fullName>
    </submittedName>
</protein>
<keyword evidence="3" id="KW-1185">Reference proteome</keyword>
<feature type="compositionally biased region" description="Basic and acidic residues" evidence="1">
    <location>
        <begin position="41"/>
        <end position="60"/>
    </location>
</feature>
<sequence length="60" mass="6658">MFEEKENHRLHGFGGSGCDVLKIDGDPTIDLDTITTPRSRRVGDTREERVGSEVRGDGGW</sequence>
<reference evidence="2 3" key="1">
    <citation type="submission" date="2014-10" db="EMBL/GenBank/DDBJ databases">
        <title>Draft genome of the hookworm Ancylostoma caninum.</title>
        <authorList>
            <person name="Mitreva M."/>
        </authorList>
    </citation>
    <scope>NUCLEOTIDE SEQUENCE [LARGE SCALE GENOMIC DNA]</scope>
    <source>
        <strain evidence="2 3">Baltimore</strain>
    </source>
</reference>
<evidence type="ECO:0000313" key="2">
    <source>
        <dbReference type="EMBL" id="RCN31546.1"/>
    </source>
</evidence>
<dbReference type="Proteomes" id="UP000252519">
    <property type="component" value="Unassembled WGS sequence"/>
</dbReference>
<proteinExistence type="predicted"/>